<dbReference type="PANTHER" id="PTHR42947:SF1">
    <property type="entry name" value="COB--COM HETERODISULFIDE REDUCTASE SUBUNIT B 1"/>
    <property type="match status" value="1"/>
</dbReference>
<organism evidence="3 4">
    <name type="scientific">Cryptobacterium curtum (strain ATCC 700683 / DSM 15641 / CCUG 43107 / 12-3)</name>
    <dbReference type="NCBI Taxonomy" id="469378"/>
    <lineage>
        <taxon>Bacteria</taxon>
        <taxon>Bacillati</taxon>
        <taxon>Actinomycetota</taxon>
        <taxon>Coriobacteriia</taxon>
        <taxon>Eggerthellales</taxon>
        <taxon>Eggerthellaceae</taxon>
        <taxon>Cryptobacterium</taxon>
    </lineage>
</organism>
<name>C7MN46_CRYCD</name>
<protein>
    <submittedName>
        <fullName evidence="3">Heterodisulfide reductase, subunit B</fullName>
    </submittedName>
</protein>
<dbReference type="InterPro" id="IPR051278">
    <property type="entry name" value="HdrB/HdrD_reductase"/>
</dbReference>
<feature type="domain" description="Cysteine-rich" evidence="2">
    <location>
        <begin position="12"/>
        <end position="94"/>
    </location>
</feature>
<sequence>MGASSHTTLRYGFFPGCTLESAAGELAIATRKTCARLGIDLVELEGWTCCGASQIQDVDANVALMLNARNLALAEAAGFDALLTVCNTCTLMLRQAKQRLDRDAALRAKVNEGLAQIGLTYRGSCRVTHYLWALVQDVGLEYLAHQVKTPLSGLTVAPFYGCHILMPSDAMGMEDARNPHSMEQVVECLGATAVSYPERLSCCGFHAIYPAERQAERSCGAICLGARRAQADCIVTPCPLCHMALDMWQADAQRFYEDNISLPIIHLPQLVGLALGFSAREMALNRHIVNATNLFEG</sequence>
<dbReference type="Proteomes" id="UP000000954">
    <property type="component" value="Chromosome"/>
</dbReference>
<evidence type="ECO:0000313" key="3">
    <source>
        <dbReference type="EMBL" id="ACU94336.1"/>
    </source>
</evidence>
<feature type="domain" description="Cysteine-rich" evidence="2">
    <location>
        <begin position="156"/>
        <end position="246"/>
    </location>
</feature>
<proteinExistence type="predicted"/>
<dbReference type="HOGENOM" id="CLU_052147_1_0_11"/>
<reference evidence="3 4" key="1">
    <citation type="journal article" date="2009" name="Stand. Genomic Sci.">
        <title>Complete genome sequence of Cryptobacterium curtum type strain (12-3).</title>
        <authorList>
            <person name="Mavrommatis K."/>
            <person name="Pukall R."/>
            <person name="Rohde C."/>
            <person name="Chen F."/>
            <person name="Sims D."/>
            <person name="Brettin T."/>
            <person name="Kuske C."/>
            <person name="Detter J.C."/>
            <person name="Han C."/>
            <person name="Lapidus A."/>
            <person name="Copeland A."/>
            <person name="Glavina Del Rio T."/>
            <person name="Nolan M."/>
            <person name="Lucas S."/>
            <person name="Tice H."/>
            <person name="Cheng J.F."/>
            <person name="Bruce D."/>
            <person name="Goodwin L."/>
            <person name="Pitluck S."/>
            <person name="Ovchinnikova G."/>
            <person name="Pati A."/>
            <person name="Ivanova N."/>
            <person name="Chen A."/>
            <person name="Palaniappan K."/>
            <person name="Chain P."/>
            <person name="D'haeseleer P."/>
            <person name="Goker M."/>
            <person name="Bristow J."/>
            <person name="Eisen J.A."/>
            <person name="Markowitz V."/>
            <person name="Hugenholtz P."/>
            <person name="Rohde M."/>
            <person name="Klenk H.P."/>
            <person name="Kyrpides N.C."/>
        </authorList>
    </citation>
    <scope>NUCLEOTIDE SEQUENCE [LARGE SCALE GENOMIC DNA]</scope>
    <source>
        <strain evidence="4">ATCC 700683 / DSM 15641 / 12-3</strain>
    </source>
</reference>
<gene>
    <name evidence="3" type="ordered locus">Ccur_06200</name>
</gene>
<dbReference type="STRING" id="469378.Ccur_06200"/>
<dbReference type="PANTHER" id="PTHR42947">
    <property type="entry name" value="COB--COM HETERODISULFIDE REDUCTASE SUBUNIT B 1"/>
    <property type="match status" value="1"/>
</dbReference>
<keyword evidence="1" id="KW-0560">Oxidoreductase</keyword>
<dbReference type="KEGG" id="ccu:Ccur_06200"/>
<evidence type="ECO:0000259" key="2">
    <source>
        <dbReference type="Pfam" id="PF02754"/>
    </source>
</evidence>
<dbReference type="RefSeq" id="WP_012803024.1">
    <property type="nucleotide sequence ID" value="NC_013170.1"/>
</dbReference>
<keyword evidence="4" id="KW-1185">Reference proteome</keyword>
<evidence type="ECO:0000313" key="4">
    <source>
        <dbReference type="Proteomes" id="UP000000954"/>
    </source>
</evidence>
<dbReference type="OrthoDB" id="9777685at2"/>
<dbReference type="EMBL" id="CP001682">
    <property type="protein sequence ID" value="ACU94336.1"/>
    <property type="molecule type" value="Genomic_DNA"/>
</dbReference>
<dbReference type="InterPro" id="IPR004017">
    <property type="entry name" value="Cys_rich_dom"/>
</dbReference>
<evidence type="ECO:0000256" key="1">
    <source>
        <dbReference type="ARBA" id="ARBA00023002"/>
    </source>
</evidence>
<accession>C7MN46</accession>
<dbReference type="Pfam" id="PF02754">
    <property type="entry name" value="CCG"/>
    <property type="match status" value="2"/>
</dbReference>
<dbReference type="Gene3D" id="1.20.1050.140">
    <property type="match status" value="1"/>
</dbReference>
<dbReference type="AlphaFoldDB" id="C7MN46"/>
<dbReference type="GO" id="GO:0016491">
    <property type="term" value="F:oxidoreductase activity"/>
    <property type="evidence" value="ECO:0007669"/>
    <property type="project" value="UniProtKB-KW"/>
</dbReference>
<dbReference type="Gene3D" id="3.40.50.11810">
    <property type="match status" value="1"/>
</dbReference>
<dbReference type="eggNOG" id="COG2048">
    <property type="taxonomic scope" value="Bacteria"/>
</dbReference>